<dbReference type="InterPro" id="IPR003593">
    <property type="entry name" value="AAA+_ATPase"/>
</dbReference>
<feature type="compositionally biased region" description="Acidic residues" evidence="1">
    <location>
        <begin position="63"/>
        <end position="72"/>
    </location>
</feature>
<feature type="domain" description="AAA+ ATPase" evidence="2">
    <location>
        <begin position="559"/>
        <end position="744"/>
    </location>
</feature>
<dbReference type="EMBL" id="BRXU01000005">
    <property type="protein sequence ID" value="GLC52186.1"/>
    <property type="molecule type" value="Genomic_DNA"/>
</dbReference>
<evidence type="ECO:0000256" key="1">
    <source>
        <dbReference type="SAM" id="MobiDB-lite"/>
    </source>
</evidence>
<evidence type="ECO:0000313" key="3">
    <source>
        <dbReference type="EMBL" id="GLC52186.1"/>
    </source>
</evidence>
<dbReference type="PANTHER" id="PTHR23074">
    <property type="entry name" value="AAA DOMAIN-CONTAINING"/>
    <property type="match status" value="1"/>
</dbReference>
<name>A0A9W6F1H6_9CHLO</name>
<dbReference type="GO" id="GO:0016887">
    <property type="term" value="F:ATP hydrolysis activity"/>
    <property type="evidence" value="ECO:0007669"/>
    <property type="project" value="InterPro"/>
</dbReference>
<feature type="region of interest" description="Disordered" evidence="1">
    <location>
        <begin position="50"/>
        <end position="163"/>
    </location>
</feature>
<dbReference type="InterPro" id="IPR003959">
    <property type="entry name" value="ATPase_AAA_core"/>
</dbReference>
<evidence type="ECO:0000259" key="2">
    <source>
        <dbReference type="SMART" id="SM00382"/>
    </source>
</evidence>
<keyword evidence="4" id="KW-1185">Reference proteome</keyword>
<organism evidence="3 4">
    <name type="scientific">Pleodorina starrii</name>
    <dbReference type="NCBI Taxonomy" id="330485"/>
    <lineage>
        <taxon>Eukaryota</taxon>
        <taxon>Viridiplantae</taxon>
        <taxon>Chlorophyta</taxon>
        <taxon>core chlorophytes</taxon>
        <taxon>Chlorophyceae</taxon>
        <taxon>CS clade</taxon>
        <taxon>Chlamydomonadales</taxon>
        <taxon>Volvocaceae</taxon>
        <taxon>Pleodorina</taxon>
    </lineage>
</organism>
<reference evidence="3 4" key="1">
    <citation type="journal article" date="2023" name="Commun. Biol.">
        <title>Reorganization of the ancestral sex-determining regions during the evolution of trioecy in Pleodorina starrii.</title>
        <authorList>
            <person name="Takahashi K."/>
            <person name="Suzuki S."/>
            <person name="Kawai-Toyooka H."/>
            <person name="Yamamoto K."/>
            <person name="Hamaji T."/>
            <person name="Ootsuki R."/>
            <person name="Yamaguchi H."/>
            <person name="Kawachi M."/>
            <person name="Higashiyama T."/>
            <person name="Nozaki H."/>
        </authorList>
    </citation>
    <scope>NUCLEOTIDE SEQUENCE [LARGE SCALE GENOMIC DNA]</scope>
    <source>
        <strain evidence="3 4">NIES-4479</strain>
    </source>
</reference>
<dbReference type="OrthoDB" id="550300at2759"/>
<proteinExistence type="predicted"/>
<dbReference type="SMART" id="SM00382">
    <property type="entry name" value="AAA"/>
    <property type="match status" value="1"/>
</dbReference>
<gene>
    <name evidence="3" type="primary">PLEST009581</name>
    <name evidence="3" type="ORF">PLESTB_000592800</name>
</gene>
<comment type="caution">
    <text evidence="3">The sequence shown here is derived from an EMBL/GenBank/DDBJ whole genome shotgun (WGS) entry which is preliminary data.</text>
</comment>
<protein>
    <recommendedName>
        <fullName evidence="2">AAA+ ATPase domain-containing protein</fullName>
    </recommendedName>
</protein>
<feature type="compositionally biased region" description="Polar residues" evidence="1">
    <location>
        <begin position="112"/>
        <end position="122"/>
    </location>
</feature>
<dbReference type="InterPro" id="IPR041569">
    <property type="entry name" value="AAA_lid_3"/>
</dbReference>
<feature type="region of interest" description="Disordered" evidence="1">
    <location>
        <begin position="302"/>
        <end position="324"/>
    </location>
</feature>
<feature type="region of interest" description="Disordered" evidence="1">
    <location>
        <begin position="252"/>
        <end position="277"/>
    </location>
</feature>
<dbReference type="InterPro" id="IPR050304">
    <property type="entry name" value="MT-severing_AAA_ATPase"/>
</dbReference>
<dbReference type="Gene3D" id="1.10.8.60">
    <property type="match status" value="1"/>
</dbReference>
<sequence>MKCEPDETVVEQHREVLRSLSRRELQARAKALGVRANGKSVEIIDTVAKAISRPASPVKSPDLESEVDDDRENGDRYGDASAKQEKLPTAVGVAQPQGVSLGPSAMDCSEADGSQQNETPPASATMELSIGGTAAGPKASSTACTSIRAGGTPSVSAHAPPVTTPGPLAMGSLAELAARASAATLAASLHNLRFESELKVGALKTSPALLRPDVRQPLLGNTMRCSPDRTLLDQLPQLVASSQEGTQQLHLLSGETDGPHDQPGAVAGGTQALGAEEEPARRLTFAFSPLPLNGNQLRATSPLRRQDEDAQSSPVEFQARGASSTPILKSAASALTCTSDAGRDGKNACGPASKATSAAPSSLELSVTNSEAAAEAAAPSPGPAGLTFAAAPEAAGAAANTPAVVRPAASFVTDRTPARQHRLLAPLLQPLCAAVATPAGRGGVAAPRTPGTGLRTPARRVPVITDEAKERAMDEWVTQNLVTPAGSPTAPAGLSWGELVGLHDVKQRLQAICVNTAAGEDFPSPSATVRVIGGGSTSTATSASKVSRTAGQARTTRLPNGAVLVCGPFGIGKSHLARALAVELGAAYLHVPPDLHCRVAREPGGAEVVARAVARVATQLPGPVVVHLEDVDQLAGMEAARDGQDRRRLRTELLVAIDELLLQPPGPAASPGQSGPLTARGASPASSSGRGASAAEARGSGDGACKSRFKVLVVSTTSRPMDLDAALAASLGRTDRLLAALPGAEDREMYLFGRLASEDAALGVEHLDRLVRRTEGFSFAQLAALCDDAVKAAAARRVWSQAHGPTPLSEEDIQAALQHILTGTRSGAEEMAELEQWYLRADMAQSRRGQRCP</sequence>
<feature type="region of interest" description="Disordered" evidence="1">
    <location>
        <begin position="664"/>
        <end position="702"/>
    </location>
</feature>
<dbReference type="PANTHER" id="PTHR23074:SF19">
    <property type="entry name" value="KATANIN P60 ATPASE-CONTAINING SUBUNIT A1"/>
    <property type="match status" value="1"/>
</dbReference>
<feature type="compositionally biased region" description="Polar residues" evidence="1">
    <location>
        <begin position="311"/>
        <end position="324"/>
    </location>
</feature>
<dbReference type="GO" id="GO:0051013">
    <property type="term" value="P:microtubule severing"/>
    <property type="evidence" value="ECO:0007669"/>
    <property type="project" value="TreeGrafter"/>
</dbReference>
<dbReference type="Gene3D" id="3.40.50.300">
    <property type="entry name" value="P-loop containing nucleotide triphosphate hydrolases"/>
    <property type="match status" value="1"/>
</dbReference>
<dbReference type="Proteomes" id="UP001165080">
    <property type="component" value="Unassembled WGS sequence"/>
</dbReference>
<evidence type="ECO:0000313" key="4">
    <source>
        <dbReference type="Proteomes" id="UP001165080"/>
    </source>
</evidence>
<feature type="compositionally biased region" description="Basic and acidic residues" evidence="1">
    <location>
        <begin position="73"/>
        <end position="86"/>
    </location>
</feature>
<dbReference type="Pfam" id="PF17862">
    <property type="entry name" value="AAA_lid_3"/>
    <property type="match status" value="1"/>
</dbReference>
<dbReference type="GO" id="GO:0005524">
    <property type="term" value="F:ATP binding"/>
    <property type="evidence" value="ECO:0007669"/>
    <property type="project" value="InterPro"/>
</dbReference>
<feature type="compositionally biased region" description="Low complexity" evidence="1">
    <location>
        <begin position="669"/>
        <end position="698"/>
    </location>
</feature>
<dbReference type="SUPFAM" id="SSF52540">
    <property type="entry name" value="P-loop containing nucleoside triphosphate hydrolases"/>
    <property type="match status" value="1"/>
</dbReference>
<dbReference type="GO" id="GO:0015630">
    <property type="term" value="C:microtubule cytoskeleton"/>
    <property type="evidence" value="ECO:0007669"/>
    <property type="project" value="TreeGrafter"/>
</dbReference>
<dbReference type="InterPro" id="IPR027417">
    <property type="entry name" value="P-loop_NTPase"/>
</dbReference>
<dbReference type="Pfam" id="PF00004">
    <property type="entry name" value="AAA"/>
    <property type="match status" value="1"/>
</dbReference>
<accession>A0A9W6F1H6</accession>
<dbReference type="AlphaFoldDB" id="A0A9W6F1H6"/>